<gene>
    <name evidence="2" type="ORF">METZ01_LOCUS86963</name>
</gene>
<evidence type="ECO:0000256" key="1">
    <source>
        <dbReference type="ARBA" id="ARBA00038308"/>
    </source>
</evidence>
<dbReference type="Pfam" id="PF03695">
    <property type="entry name" value="UPF0149"/>
    <property type="match status" value="1"/>
</dbReference>
<evidence type="ECO:0008006" key="3">
    <source>
        <dbReference type="Google" id="ProtNLM"/>
    </source>
</evidence>
<dbReference type="AlphaFoldDB" id="A0A381V132"/>
<dbReference type="PANTHER" id="PTHR37528:SF1">
    <property type="entry name" value="UPF0149 PROTEIN YGFB"/>
    <property type="match status" value="1"/>
</dbReference>
<dbReference type="SUPFAM" id="SSF101327">
    <property type="entry name" value="YgfB-like"/>
    <property type="match status" value="1"/>
</dbReference>
<dbReference type="Gene3D" id="1.20.120.740">
    <property type="entry name" value="YgfB uncharacterised protein family UPF0149, PF03695"/>
    <property type="match status" value="1"/>
</dbReference>
<dbReference type="PANTHER" id="PTHR37528">
    <property type="entry name" value="UPF0149 PROTEIN YGFB"/>
    <property type="match status" value="1"/>
</dbReference>
<sequence length="180" mass="19967">MNFEYIDQARKKAHISIDVSEYHGKIAACLCCDNISAEDLLPEEINADGSSLSSETMELKTVLVNVIEETLEKLNDAEMTFYPLLSPDSASLTDRTRSLSSWCQGFIDGFGLAIAQKNVPIDPAGQDIIGEIIEDFSQISKLTSASVMNQDEEELAYMEVVEYVRVGVQLIFEEMQVAKT</sequence>
<dbReference type="InterPro" id="IPR036255">
    <property type="entry name" value="YgfB-like_sf"/>
</dbReference>
<organism evidence="2">
    <name type="scientific">marine metagenome</name>
    <dbReference type="NCBI Taxonomy" id="408172"/>
    <lineage>
        <taxon>unclassified sequences</taxon>
        <taxon>metagenomes</taxon>
        <taxon>ecological metagenomes</taxon>
    </lineage>
</organism>
<proteinExistence type="inferred from homology"/>
<comment type="similarity">
    <text evidence="1">Belongs to the UPF0149 family.</text>
</comment>
<protein>
    <recommendedName>
        <fullName evidence="3">YecA family protein</fullName>
    </recommendedName>
</protein>
<evidence type="ECO:0000313" key="2">
    <source>
        <dbReference type="EMBL" id="SVA34109.1"/>
    </source>
</evidence>
<dbReference type="EMBL" id="UINC01007576">
    <property type="protein sequence ID" value="SVA34109.1"/>
    <property type="molecule type" value="Genomic_DNA"/>
</dbReference>
<reference evidence="2" key="1">
    <citation type="submission" date="2018-05" db="EMBL/GenBank/DDBJ databases">
        <authorList>
            <person name="Lanie J.A."/>
            <person name="Ng W.-L."/>
            <person name="Kazmierczak K.M."/>
            <person name="Andrzejewski T.M."/>
            <person name="Davidsen T.M."/>
            <person name="Wayne K.J."/>
            <person name="Tettelin H."/>
            <person name="Glass J.I."/>
            <person name="Rusch D."/>
            <person name="Podicherti R."/>
            <person name="Tsui H.-C.T."/>
            <person name="Winkler M.E."/>
        </authorList>
    </citation>
    <scope>NUCLEOTIDE SEQUENCE</scope>
</reference>
<accession>A0A381V132</accession>
<dbReference type="InterPro" id="IPR011978">
    <property type="entry name" value="YgfB-like"/>
</dbReference>
<dbReference type="GO" id="GO:0005829">
    <property type="term" value="C:cytosol"/>
    <property type="evidence" value="ECO:0007669"/>
    <property type="project" value="TreeGrafter"/>
</dbReference>
<name>A0A381V132_9ZZZZ</name>